<evidence type="ECO:0000313" key="5">
    <source>
        <dbReference type="EMBL" id="KAF5349446.1"/>
    </source>
</evidence>
<dbReference type="EMBL" id="JAACJM010000080">
    <property type="protein sequence ID" value="KAF5349446.1"/>
    <property type="molecule type" value="Genomic_DNA"/>
</dbReference>
<dbReference type="CDD" id="cd14944">
    <property type="entry name" value="TRAPPC6A_Trs33"/>
    <property type="match status" value="1"/>
</dbReference>
<feature type="region of interest" description="Disordered" evidence="2">
    <location>
        <begin position="975"/>
        <end position="1266"/>
    </location>
</feature>
<feature type="compositionally biased region" description="Low complexity" evidence="2">
    <location>
        <begin position="486"/>
        <end position="540"/>
    </location>
</feature>
<feature type="region of interest" description="Disordered" evidence="2">
    <location>
        <begin position="1329"/>
        <end position="1348"/>
    </location>
</feature>
<feature type="compositionally biased region" description="Basic and acidic residues" evidence="2">
    <location>
        <begin position="999"/>
        <end position="1008"/>
    </location>
</feature>
<dbReference type="GO" id="GO:0005802">
    <property type="term" value="C:trans-Golgi network"/>
    <property type="evidence" value="ECO:0007669"/>
    <property type="project" value="TreeGrafter"/>
</dbReference>
<evidence type="ECO:0000259" key="4">
    <source>
        <dbReference type="Pfam" id="PF23605"/>
    </source>
</evidence>
<dbReference type="InterPro" id="IPR056261">
    <property type="entry name" value="FKS1-like_dom2"/>
</dbReference>
<organism evidence="5 6">
    <name type="scientific">Tetrapyrgos nigripes</name>
    <dbReference type="NCBI Taxonomy" id="182062"/>
    <lineage>
        <taxon>Eukaryota</taxon>
        <taxon>Fungi</taxon>
        <taxon>Dikarya</taxon>
        <taxon>Basidiomycota</taxon>
        <taxon>Agaricomycotina</taxon>
        <taxon>Agaricomycetes</taxon>
        <taxon>Agaricomycetidae</taxon>
        <taxon>Agaricales</taxon>
        <taxon>Marasmiineae</taxon>
        <taxon>Marasmiaceae</taxon>
        <taxon>Tetrapyrgos</taxon>
    </lineage>
</organism>
<evidence type="ECO:0000256" key="2">
    <source>
        <dbReference type="SAM" id="MobiDB-lite"/>
    </source>
</evidence>
<dbReference type="GO" id="GO:0006888">
    <property type="term" value="P:endoplasmic reticulum to Golgi vesicle-mediated transport"/>
    <property type="evidence" value="ECO:0007669"/>
    <property type="project" value="TreeGrafter"/>
</dbReference>
<dbReference type="OrthoDB" id="3045408at2759"/>
<keyword evidence="3" id="KW-0812">Transmembrane</keyword>
<name>A0A8H5CWT0_9AGAR</name>
<dbReference type="Proteomes" id="UP000559256">
    <property type="component" value="Unassembled WGS sequence"/>
</dbReference>
<comment type="caution">
    <text evidence="5">The sequence shown here is derived from an EMBL/GenBank/DDBJ whole genome shotgun (WGS) entry which is preliminary data.</text>
</comment>
<feature type="domain" description="1,3-beta-glucan synthase component FKS1-like" evidence="4">
    <location>
        <begin position="163"/>
        <end position="265"/>
    </location>
</feature>
<keyword evidence="3" id="KW-1133">Transmembrane helix</keyword>
<feature type="compositionally biased region" description="Acidic residues" evidence="2">
    <location>
        <begin position="1115"/>
        <end position="1141"/>
    </location>
</feature>
<feature type="compositionally biased region" description="Acidic residues" evidence="2">
    <location>
        <begin position="988"/>
        <end position="998"/>
    </location>
</feature>
<feature type="compositionally biased region" description="Basic and acidic residues" evidence="2">
    <location>
        <begin position="1043"/>
        <end position="1064"/>
    </location>
</feature>
<dbReference type="Pfam" id="PF23605">
    <property type="entry name" value="FKS1_dom2"/>
    <property type="match status" value="1"/>
</dbReference>
<dbReference type="PANTHER" id="PTHR12817:SF0">
    <property type="entry name" value="GEO08327P1"/>
    <property type="match status" value="1"/>
</dbReference>
<reference evidence="5 6" key="1">
    <citation type="journal article" date="2020" name="ISME J.">
        <title>Uncovering the hidden diversity of litter-decomposition mechanisms in mushroom-forming fungi.</title>
        <authorList>
            <person name="Floudas D."/>
            <person name="Bentzer J."/>
            <person name="Ahren D."/>
            <person name="Johansson T."/>
            <person name="Persson P."/>
            <person name="Tunlid A."/>
        </authorList>
    </citation>
    <scope>NUCLEOTIDE SEQUENCE [LARGE SCALE GENOMIC DNA]</scope>
    <source>
        <strain evidence="5 6">CBS 291.85</strain>
    </source>
</reference>
<comment type="similarity">
    <text evidence="1">Belongs to the TRAPP small subunits family. BET3 subfamily.</text>
</comment>
<dbReference type="InterPro" id="IPR037992">
    <property type="entry name" value="TRAPPC6/Trs33"/>
</dbReference>
<feature type="compositionally biased region" description="Acidic residues" evidence="2">
    <location>
        <begin position="1211"/>
        <end position="1244"/>
    </location>
</feature>
<dbReference type="InterPro" id="IPR024096">
    <property type="entry name" value="NO_sig/Golgi_transp_ligand-bd"/>
</dbReference>
<keyword evidence="6" id="KW-1185">Reference proteome</keyword>
<feature type="region of interest" description="Disordered" evidence="2">
    <location>
        <begin position="303"/>
        <end position="342"/>
    </location>
</feature>
<dbReference type="Gene3D" id="3.30.1380.20">
    <property type="entry name" value="Trafficking protein particle complex subunit 3"/>
    <property type="match status" value="1"/>
</dbReference>
<dbReference type="Pfam" id="PF04051">
    <property type="entry name" value="TRAPP"/>
    <property type="match status" value="1"/>
</dbReference>
<dbReference type="InterPro" id="IPR007194">
    <property type="entry name" value="TRAPP_component"/>
</dbReference>
<dbReference type="GO" id="GO:0030008">
    <property type="term" value="C:TRAPP complex"/>
    <property type="evidence" value="ECO:0007669"/>
    <property type="project" value="TreeGrafter"/>
</dbReference>
<evidence type="ECO:0000313" key="6">
    <source>
        <dbReference type="Proteomes" id="UP000559256"/>
    </source>
</evidence>
<feature type="region of interest" description="Disordered" evidence="2">
    <location>
        <begin position="466"/>
        <end position="552"/>
    </location>
</feature>
<dbReference type="PANTHER" id="PTHR12817">
    <property type="entry name" value="TRAFFICKING PROTEIN PARTICLE COMPLEX SUBUNIT 6B"/>
    <property type="match status" value="1"/>
</dbReference>
<feature type="region of interest" description="Disordered" evidence="2">
    <location>
        <begin position="267"/>
        <end position="286"/>
    </location>
</feature>
<gene>
    <name evidence="5" type="ORF">D9758_014615</name>
</gene>
<feature type="compositionally biased region" description="Acidic residues" evidence="2">
    <location>
        <begin position="1166"/>
        <end position="1192"/>
    </location>
</feature>
<feature type="transmembrane region" description="Helical" evidence="3">
    <location>
        <begin position="206"/>
        <end position="228"/>
    </location>
</feature>
<dbReference type="GO" id="GO:0005801">
    <property type="term" value="C:cis-Golgi network"/>
    <property type="evidence" value="ECO:0007669"/>
    <property type="project" value="TreeGrafter"/>
</dbReference>
<proteinExistence type="inferred from homology"/>
<feature type="compositionally biased region" description="Acidic residues" evidence="2">
    <location>
        <begin position="1009"/>
        <end position="1018"/>
    </location>
</feature>
<feature type="region of interest" description="Disordered" evidence="2">
    <location>
        <begin position="823"/>
        <end position="845"/>
    </location>
</feature>
<sequence>MVDAGLIPPPQPALSTLPLKTENPRDSTISLNSRSGKNAAVDEEEEAIRTRLEAIGLHVGTNFAERLCRDRSLFTETLDVIKFVCKDLWAACWDRQVDNLRTNHRGIYVLQDNVYHLGKDRPMLHAKPNFANTYTQEHSDSGRTFGSEIRKTEYFEHIKIETIYKVKSNTMSLLGSEQSQIEIKTLMEFSYIPTTWNDTSHLTRRLVFLLITLGLTCGPTFYIATAVVNGSDGQLALILGIVQFFISVSATLLFAIMPSGHLHRLLPNSEARSSSHPSSPSPLHPNPNEDIITLLSLVPIPTESHPFPSSEDAPSHSPKSAFDDDEDDEAYEGRISDSEESDSGLFGLTADFIHQYQHEELDDNATGDDHYAECRQRVSLFDFDGFPPFPVKPGSVNSTFKATAQPNSPSFLPPIHRHPIISSPLSRPQLPSIHPTPSEELITPEPEVNDRNFSFKGFMQRIQSRCNINKRKKPSSTGATSHPVKSWEWTSKSTSSSSQPKPTSNSTPSSSQPKLTSKSSSSRSQPKPNSKSTSSSSLETPKPKRTRRKDPIHILRDEVLAEARGTIRAFQTHICMVLGLVDGKTAPEQPPPHIKKNFAEWFHNPTSFSTLVKNLDRRDPDSNSIGKDIALVKEIGVRTFFAMYDSYGFEQWCPDWSEPCTSFYNNCHQTFAIDSFQQACMVGGYNRFGVDSKLYTNQVFLIKTYDNYVFGTLRDKARKEARDPGALERRVETNGIGKRRRAKAKEREIYLLAHRYSERVIKAVRGTYCASKDEGPIIDEVTGKRKLINNHPYYIVKDVLGHHPLLTAFVRKVDEDIARQGTAGSMVEPTPGARRKGSRIVGTPESRRQRIVPENPLPPHSHFLPADVPLDFFNPDFFNNLSVLDRAKYGYKPEVAFPPNVDVDWLMANPEKWGTREIDSKQFKALYGSKEFAYNIPTPDEVAEWISGEKDEEAEEREQYREDLEALFMARVDKRGQKRTRSARNDGEESGEDFGEDLYADKFRHEFEVDQEDDEDEDKEYRPSQFRAGSSRESKRRRHREGRNHMQEDEDFEMHGGDGHRGEQEYDGDDDDEEEWGRINGSFNPETAEYVDGDGPQMPHDQDIDDFLSDHSYETDTEDKSDESENEDESEDEDESEEEGEEWHGIHAQDIDEEMDDLTDKHSEDKDNDADMQSEDQNSEDDGDDKDEEVDPSDIAGYQARRAHLKVLFGGEDEFDEDAEGDLDEDAEGDLDEDAEGDLDDGNGMEDFHQGFSAYNGGSANPSEPFVSEWYDQTFRNQADTNPSGLNPPRSQWFHDTFGNLGDPSTNYHAHPGYPTNGPAYYSSTQHPSYPTNEHFSGEHPLYPTNGQASFSDAAENFQQFTAYPPYQDNNYWGNGK</sequence>
<keyword evidence="3" id="KW-0472">Membrane</keyword>
<feature type="region of interest" description="Disordered" evidence="2">
    <location>
        <begin position="1"/>
        <end position="41"/>
    </location>
</feature>
<feature type="compositionally biased region" description="Acidic residues" evidence="2">
    <location>
        <begin position="1065"/>
        <end position="1075"/>
    </location>
</feature>
<feature type="compositionally biased region" description="Polar residues" evidence="2">
    <location>
        <begin position="26"/>
        <end position="36"/>
    </location>
</feature>
<evidence type="ECO:0000256" key="3">
    <source>
        <dbReference type="SAM" id="Phobius"/>
    </source>
</evidence>
<feature type="transmembrane region" description="Helical" evidence="3">
    <location>
        <begin position="235"/>
        <end position="257"/>
    </location>
</feature>
<evidence type="ECO:0000256" key="1">
    <source>
        <dbReference type="ARBA" id="ARBA00006218"/>
    </source>
</evidence>
<protein>
    <recommendedName>
        <fullName evidence="4">1,3-beta-glucan synthase component FKS1-like domain-containing protein</fullName>
    </recommendedName>
</protein>
<dbReference type="SUPFAM" id="SSF111126">
    <property type="entry name" value="Ligand-binding domain in the NO signalling and Golgi transport"/>
    <property type="match status" value="1"/>
</dbReference>
<accession>A0A8H5CWT0</accession>